<dbReference type="Proteomes" id="UP000728032">
    <property type="component" value="Unassembled WGS sequence"/>
</dbReference>
<reference evidence="14" key="1">
    <citation type="submission" date="2020-11" db="EMBL/GenBank/DDBJ databases">
        <authorList>
            <person name="Tran Van P."/>
        </authorList>
    </citation>
    <scope>NUCLEOTIDE SEQUENCE</scope>
</reference>
<dbReference type="PROSITE" id="PS00108">
    <property type="entry name" value="PROTEIN_KINASE_ST"/>
    <property type="match status" value="1"/>
</dbReference>
<protein>
    <recommendedName>
        <fullName evidence="1">non-specific serine/threonine protein kinase</fullName>
        <ecNumber evidence="1">2.7.11.1</ecNumber>
    </recommendedName>
</protein>
<dbReference type="EMBL" id="CAJPVJ010009326">
    <property type="protein sequence ID" value="CAG2172519.1"/>
    <property type="molecule type" value="Genomic_DNA"/>
</dbReference>
<evidence type="ECO:0000256" key="6">
    <source>
        <dbReference type="ARBA" id="ARBA00022840"/>
    </source>
</evidence>
<evidence type="ECO:0000313" key="15">
    <source>
        <dbReference type="Proteomes" id="UP000728032"/>
    </source>
</evidence>
<dbReference type="PROSITE" id="PS50011">
    <property type="entry name" value="PROTEIN_KINASE_DOM"/>
    <property type="match status" value="1"/>
</dbReference>
<dbReference type="GO" id="GO:0004694">
    <property type="term" value="F:eukaryotic translation initiation factor 2alpha kinase activity"/>
    <property type="evidence" value="ECO:0007669"/>
    <property type="project" value="TreeGrafter"/>
</dbReference>
<keyword evidence="5" id="KW-0418">Kinase</keyword>
<evidence type="ECO:0000256" key="10">
    <source>
        <dbReference type="ARBA" id="ARBA00048977"/>
    </source>
</evidence>
<comment type="similarity">
    <text evidence="8">Belongs to the protein kinase superfamily. Ser/Thr protein kinase family. GCN2 subfamily.</text>
</comment>
<dbReference type="SMART" id="SM00220">
    <property type="entry name" value="S_TKc"/>
    <property type="match status" value="1"/>
</dbReference>
<dbReference type="GO" id="GO:0017148">
    <property type="term" value="P:negative regulation of translation"/>
    <property type="evidence" value="ECO:0007669"/>
    <property type="project" value="UniProtKB-KW"/>
</dbReference>
<evidence type="ECO:0000256" key="2">
    <source>
        <dbReference type="ARBA" id="ARBA00022527"/>
    </source>
</evidence>
<dbReference type="Gene3D" id="1.10.510.10">
    <property type="entry name" value="Transferase(Phosphotransferase) domain 1"/>
    <property type="match status" value="1"/>
</dbReference>
<dbReference type="EC" id="2.7.11.1" evidence="1"/>
<keyword evidence="3" id="KW-0808">Transferase</keyword>
<proteinExistence type="inferred from homology"/>
<dbReference type="Pfam" id="PF00069">
    <property type="entry name" value="Pkinase"/>
    <property type="match status" value="1"/>
</dbReference>
<evidence type="ECO:0000256" key="1">
    <source>
        <dbReference type="ARBA" id="ARBA00012513"/>
    </source>
</evidence>
<accession>A0A7R9QR33</accession>
<evidence type="ECO:0000313" key="14">
    <source>
        <dbReference type="EMBL" id="CAD7655332.1"/>
    </source>
</evidence>
<comment type="catalytic activity">
    <reaction evidence="10">
        <text>L-seryl-[protein] + ATP = O-phospho-L-seryl-[protein] + ADP + H(+)</text>
        <dbReference type="Rhea" id="RHEA:17989"/>
        <dbReference type="Rhea" id="RHEA-COMP:9863"/>
        <dbReference type="Rhea" id="RHEA-COMP:11604"/>
        <dbReference type="ChEBI" id="CHEBI:15378"/>
        <dbReference type="ChEBI" id="CHEBI:29999"/>
        <dbReference type="ChEBI" id="CHEBI:30616"/>
        <dbReference type="ChEBI" id="CHEBI:83421"/>
        <dbReference type="ChEBI" id="CHEBI:456216"/>
        <dbReference type="EC" id="2.7.11.1"/>
    </reaction>
    <physiologicalReaction direction="left-to-right" evidence="10">
        <dbReference type="Rhea" id="RHEA:17990"/>
    </physiologicalReaction>
</comment>
<keyword evidence="7" id="KW-0652">Protein synthesis inhibitor</keyword>
<evidence type="ECO:0000256" key="7">
    <source>
        <dbReference type="ARBA" id="ARBA00023193"/>
    </source>
</evidence>
<keyword evidence="2 12" id="KW-0723">Serine/threonine-protein kinase</keyword>
<dbReference type="GO" id="GO:0005524">
    <property type="term" value="F:ATP binding"/>
    <property type="evidence" value="ECO:0007669"/>
    <property type="project" value="UniProtKB-UniRule"/>
</dbReference>
<dbReference type="GO" id="GO:0005634">
    <property type="term" value="C:nucleus"/>
    <property type="evidence" value="ECO:0007669"/>
    <property type="project" value="TreeGrafter"/>
</dbReference>
<evidence type="ECO:0000256" key="12">
    <source>
        <dbReference type="RuleBase" id="RU000304"/>
    </source>
</evidence>
<dbReference type="Gene3D" id="3.30.200.20">
    <property type="entry name" value="Phosphorylase Kinase, domain 1"/>
    <property type="match status" value="1"/>
</dbReference>
<dbReference type="InterPro" id="IPR008271">
    <property type="entry name" value="Ser/Thr_kinase_AS"/>
</dbReference>
<gene>
    <name evidence="14" type="ORF">ONB1V03_LOCUS11975</name>
</gene>
<dbReference type="PANTHER" id="PTHR11042:SF160">
    <property type="entry name" value="EUKARYOTIC TRANSLATION INITIATION FACTOR 2-ALPHA KINASE 1"/>
    <property type="match status" value="1"/>
</dbReference>
<dbReference type="PROSITE" id="PS00107">
    <property type="entry name" value="PROTEIN_KINASE_ATP"/>
    <property type="match status" value="1"/>
</dbReference>
<keyword evidence="6 11" id="KW-0067">ATP-binding</keyword>
<evidence type="ECO:0000256" key="3">
    <source>
        <dbReference type="ARBA" id="ARBA00022679"/>
    </source>
</evidence>
<evidence type="ECO:0000256" key="4">
    <source>
        <dbReference type="ARBA" id="ARBA00022741"/>
    </source>
</evidence>
<feature type="binding site" evidence="11">
    <location>
        <position position="47"/>
    </location>
    <ligand>
        <name>ATP</name>
        <dbReference type="ChEBI" id="CHEBI:30616"/>
    </ligand>
</feature>
<evidence type="ECO:0000256" key="11">
    <source>
        <dbReference type="PROSITE-ProRule" id="PRU10141"/>
    </source>
</evidence>
<dbReference type="InterPro" id="IPR000719">
    <property type="entry name" value="Prot_kinase_dom"/>
</dbReference>
<keyword evidence="4 11" id="KW-0547">Nucleotide-binding</keyword>
<evidence type="ECO:0000259" key="13">
    <source>
        <dbReference type="PROSITE" id="PS50011"/>
    </source>
</evidence>
<dbReference type="InterPro" id="IPR011009">
    <property type="entry name" value="Kinase-like_dom_sf"/>
</dbReference>
<keyword evidence="15" id="KW-1185">Reference proteome</keyword>
<comment type="catalytic activity">
    <reaction evidence="9">
        <text>L-threonyl-[protein] + ATP = O-phospho-L-threonyl-[protein] + ADP + H(+)</text>
        <dbReference type="Rhea" id="RHEA:46608"/>
        <dbReference type="Rhea" id="RHEA-COMP:11060"/>
        <dbReference type="Rhea" id="RHEA-COMP:11605"/>
        <dbReference type="ChEBI" id="CHEBI:15378"/>
        <dbReference type="ChEBI" id="CHEBI:30013"/>
        <dbReference type="ChEBI" id="CHEBI:30616"/>
        <dbReference type="ChEBI" id="CHEBI:61977"/>
        <dbReference type="ChEBI" id="CHEBI:456216"/>
        <dbReference type="EC" id="2.7.11.1"/>
    </reaction>
    <physiologicalReaction direction="left-to-right" evidence="9">
        <dbReference type="Rhea" id="RHEA:46609"/>
    </physiologicalReaction>
</comment>
<dbReference type="AlphaFoldDB" id="A0A7R9QR33"/>
<sequence>MYSQNIPVFENKINTDFGSKSIIGSGTFGSVYKTQSTHDNGKYAIKKIIIQDPSIENREIDILSKLDANYVVKYYDSWLETSMGTGGPAVLYIQMELCSFNLRYVTTLKKTCFKTQPNKGVGHVEYFISYHLFKEILEAVDYLHTRVPQIIHRDLKPANILVFLNLAQKRCIKLGDFGLAKVHASASQSHTKGAGAQRYIAPEVASGRSYNTKADVYSIGIFVEELFNIDINKSTEYPGLIDLMNEMLTYY</sequence>
<dbReference type="EMBL" id="OC924151">
    <property type="protein sequence ID" value="CAD7655332.1"/>
    <property type="molecule type" value="Genomic_DNA"/>
</dbReference>
<feature type="domain" description="Protein kinase" evidence="13">
    <location>
        <begin position="17"/>
        <end position="251"/>
    </location>
</feature>
<dbReference type="InterPro" id="IPR050339">
    <property type="entry name" value="CC_SR_Kinase"/>
</dbReference>
<organism evidence="14">
    <name type="scientific">Oppiella nova</name>
    <dbReference type="NCBI Taxonomy" id="334625"/>
    <lineage>
        <taxon>Eukaryota</taxon>
        <taxon>Metazoa</taxon>
        <taxon>Ecdysozoa</taxon>
        <taxon>Arthropoda</taxon>
        <taxon>Chelicerata</taxon>
        <taxon>Arachnida</taxon>
        <taxon>Acari</taxon>
        <taxon>Acariformes</taxon>
        <taxon>Sarcoptiformes</taxon>
        <taxon>Oribatida</taxon>
        <taxon>Brachypylina</taxon>
        <taxon>Oppioidea</taxon>
        <taxon>Oppiidae</taxon>
        <taxon>Oppiella</taxon>
    </lineage>
</organism>
<dbReference type="PANTHER" id="PTHR11042">
    <property type="entry name" value="EUKARYOTIC TRANSLATION INITIATION FACTOR 2-ALPHA KINASE EIF2-ALPHA KINASE -RELATED"/>
    <property type="match status" value="1"/>
</dbReference>
<name>A0A7R9QR33_9ACAR</name>
<dbReference type="SUPFAM" id="SSF56112">
    <property type="entry name" value="Protein kinase-like (PK-like)"/>
    <property type="match status" value="1"/>
</dbReference>
<dbReference type="InterPro" id="IPR017441">
    <property type="entry name" value="Protein_kinase_ATP_BS"/>
</dbReference>
<dbReference type="OrthoDB" id="248923at2759"/>
<evidence type="ECO:0000256" key="8">
    <source>
        <dbReference type="ARBA" id="ARBA00037982"/>
    </source>
</evidence>
<evidence type="ECO:0000256" key="9">
    <source>
        <dbReference type="ARBA" id="ARBA00048659"/>
    </source>
</evidence>
<dbReference type="GO" id="GO:0005737">
    <property type="term" value="C:cytoplasm"/>
    <property type="evidence" value="ECO:0007669"/>
    <property type="project" value="TreeGrafter"/>
</dbReference>
<evidence type="ECO:0000256" key="5">
    <source>
        <dbReference type="ARBA" id="ARBA00022777"/>
    </source>
</evidence>